<comment type="caution">
    <text evidence="1">The sequence shown here is derived from an EMBL/GenBank/DDBJ whole genome shotgun (WGS) entry which is preliminary data.</text>
</comment>
<accession>A0A0F9LQN8</accession>
<name>A0A0F9LQN8_9ZZZZ</name>
<organism evidence="1">
    <name type="scientific">marine sediment metagenome</name>
    <dbReference type="NCBI Taxonomy" id="412755"/>
    <lineage>
        <taxon>unclassified sequences</taxon>
        <taxon>metagenomes</taxon>
        <taxon>ecological metagenomes</taxon>
    </lineage>
</organism>
<dbReference type="EMBL" id="LAZR01006818">
    <property type="protein sequence ID" value="KKM89426.1"/>
    <property type="molecule type" value="Genomic_DNA"/>
</dbReference>
<proteinExistence type="predicted"/>
<dbReference type="AlphaFoldDB" id="A0A0F9LQN8"/>
<sequence length="67" mass="7862">MMRGNPESYQSIAAMMPEEDDHIYLDEACSGKYCGLQAVEQFWYKEPLCADHLGEEIQWDRADMERE</sequence>
<reference evidence="1" key="1">
    <citation type="journal article" date="2015" name="Nature">
        <title>Complex archaea that bridge the gap between prokaryotes and eukaryotes.</title>
        <authorList>
            <person name="Spang A."/>
            <person name="Saw J.H."/>
            <person name="Jorgensen S.L."/>
            <person name="Zaremba-Niedzwiedzka K."/>
            <person name="Martijn J."/>
            <person name="Lind A.E."/>
            <person name="van Eijk R."/>
            <person name="Schleper C."/>
            <person name="Guy L."/>
            <person name="Ettema T.J."/>
        </authorList>
    </citation>
    <scope>NUCLEOTIDE SEQUENCE</scope>
</reference>
<evidence type="ECO:0000313" key="1">
    <source>
        <dbReference type="EMBL" id="KKM89426.1"/>
    </source>
</evidence>
<gene>
    <name evidence="1" type="ORF">LCGC14_1248930</name>
</gene>
<protein>
    <submittedName>
        <fullName evidence="1">Uncharacterized protein</fullName>
    </submittedName>
</protein>